<organism evidence="3 4">
    <name type="scientific">Eiseniibacteriota bacterium</name>
    <dbReference type="NCBI Taxonomy" id="2212470"/>
    <lineage>
        <taxon>Bacteria</taxon>
        <taxon>Candidatus Eiseniibacteriota</taxon>
    </lineage>
</organism>
<proteinExistence type="inferred from homology"/>
<name>A0A7Y2H1P8_UNCEI</name>
<dbReference type="PIRSF" id="PIRSF039008">
    <property type="entry name" value="YjbJ"/>
    <property type="match status" value="1"/>
</dbReference>
<evidence type="ECO:0000259" key="2">
    <source>
        <dbReference type="Pfam" id="PF05532"/>
    </source>
</evidence>
<dbReference type="Gene3D" id="1.10.1470.10">
    <property type="entry name" value="YjbJ"/>
    <property type="match status" value="1"/>
</dbReference>
<comment type="similarity">
    <text evidence="1">Belongs to the UPF0337 (CsbD) family.</text>
</comment>
<evidence type="ECO:0000256" key="1">
    <source>
        <dbReference type="ARBA" id="ARBA00009129"/>
    </source>
</evidence>
<dbReference type="Pfam" id="PF05532">
    <property type="entry name" value="CsbD"/>
    <property type="match status" value="1"/>
</dbReference>
<dbReference type="InterPro" id="IPR036629">
    <property type="entry name" value="YjbJ_sf"/>
</dbReference>
<reference evidence="3 4" key="1">
    <citation type="submission" date="2020-03" db="EMBL/GenBank/DDBJ databases">
        <title>Metabolic flexibility allows generalist bacteria to become dominant in a frequently disturbed ecosystem.</title>
        <authorList>
            <person name="Chen Y.-J."/>
            <person name="Leung P.M."/>
            <person name="Bay S.K."/>
            <person name="Hugenholtz P."/>
            <person name="Kessler A.J."/>
            <person name="Shelley G."/>
            <person name="Waite D.W."/>
            <person name="Cook P.L."/>
            <person name="Greening C."/>
        </authorList>
    </citation>
    <scope>NUCLEOTIDE SEQUENCE [LARGE SCALE GENOMIC DNA]</scope>
    <source>
        <strain evidence="3">SS_bin_28</strain>
    </source>
</reference>
<dbReference type="SUPFAM" id="SSF69047">
    <property type="entry name" value="Hypothetical protein YjbJ"/>
    <property type="match status" value="1"/>
</dbReference>
<comment type="caution">
    <text evidence="3">The sequence shown here is derived from an EMBL/GenBank/DDBJ whole genome shotgun (WGS) entry which is preliminary data.</text>
</comment>
<dbReference type="EMBL" id="JABDJR010000145">
    <property type="protein sequence ID" value="NNF05872.1"/>
    <property type="molecule type" value="Genomic_DNA"/>
</dbReference>
<dbReference type="InterPro" id="IPR050423">
    <property type="entry name" value="UPF0337_stress_rsp"/>
</dbReference>
<dbReference type="PANTHER" id="PTHR34977:SF1">
    <property type="entry name" value="UPF0337 PROTEIN YJBJ"/>
    <property type="match status" value="1"/>
</dbReference>
<evidence type="ECO:0000313" key="3">
    <source>
        <dbReference type="EMBL" id="NNF05872.1"/>
    </source>
</evidence>
<sequence length="67" mass="8085">MESHELKGKWTQLRGEIKARWNKLTDDDIDEIRGERLKLVGKLQEKYGWKKEEAERRLDEFSPQWVG</sequence>
<evidence type="ECO:0000313" key="4">
    <source>
        <dbReference type="Proteomes" id="UP000547674"/>
    </source>
</evidence>
<gene>
    <name evidence="3" type="ORF">HKN21_03865</name>
</gene>
<dbReference type="InterPro" id="IPR026042">
    <property type="entry name" value="YjbJ"/>
</dbReference>
<accession>A0A7Y2H1P8</accession>
<dbReference type="AlphaFoldDB" id="A0A7Y2H1P8"/>
<protein>
    <submittedName>
        <fullName evidence="3">CsbD family protein</fullName>
    </submittedName>
</protein>
<dbReference type="Proteomes" id="UP000547674">
    <property type="component" value="Unassembled WGS sequence"/>
</dbReference>
<dbReference type="InterPro" id="IPR008462">
    <property type="entry name" value="CsbD"/>
</dbReference>
<feature type="domain" description="CsbD-like" evidence="2">
    <location>
        <begin position="5"/>
        <end position="56"/>
    </location>
</feature>
<dbReference type="PANTHER" id="PTHR34977">
    <property type="entry name" value="UPF0337 PROTEIN YJBJ"/>
    <property type="match status" value="1"/>
</dbReference>